<dbReference type="EMBL" id="BARU01026428">
    <property type="protein sequence ID" value="GAH76123.1"/>
    <property type="molecule type" value="Genomic_DNA"/>
</dbReference>
<reference evidence="1" key="1">
    <citation type="journal article" date="2014" name="Front. Microbiol.">
        <title>High frequency of phylogenetically diverse reductive dehalogenase-homologous genes in deep subseafloor sedimentary metagenomes.</title>
        <authorList>
            <person name="Kawai M."/>
            <person name="Futagami T."/>
            <person name="Toyoda A."/>
            <person name="Takaki Y."/>
            <person name="Nishi S."/>
            <person name="Hori S."/>
            <person name="Arai W."/>
            <person name="Tsubouchi T."/>
            <person name="Morono Y."/>
            <person name="Uchiyama I."/>
            <person name="Ito T."/>
            <person name="Fujiyama A."/>
            <person name="Inagaki F."/>
            <person name="Takami H."/>
        </authorList>
    </citation>
    <scope>NUCLEOTIDE SEQUENCE</scope>
    <source>
        <strain evidence="1">Expedition CK06-06</strain>
    </source>
</reference>
<evidence type="ECO:0000313" key="1">
    <source>
        <dbReference type="EMBL" id="GAH76123.1"/>
    </source>
</evidence>
<name>X1K217_9ZZZZ</name>
<gene>
    <name evidence="1" type="ORF">S03H2_42454</name>
</gene>
<dbReference type="AlphaFoldDB" id="X1K217"/>
<proteinExistence type="predicted"/>
<feature type="non-terminal residue" evidence="1">
    <location>
        <position position="1"/>
    </location>
</feature>
<accession>X1K217</accession>
<protein>
    <submittedName>
        <fullName evidence="1">Uncharacterized protein</fullName>
    </submittedName>
</protein>
<organism evidence="1">
    <name type="scientific">marine sediment metagenome</name>
    <dbReference type="NCBI Taxonomy" id="412755"/>
    <lineage>
        <taxon>unclassified sequences</taxon>
        <taxon>metagenomes</taxon>
        <taxon>ecological metagenomes</taxon>
    </lineage>
</organism>
<comment type="caution">
    <text evidence="1">The sequence shown here is derived from an EMBL/GenBank/DDBJ whole genome shotgun (WGS) entry which is preliminary data.</text>
</comment>
<sequence length="226" mass="25491">GIQKNTWNLRYVPKTKEGKEIKSSGIGFIESPFIASGEYTVELVAGDQKLMKKGIVYPDPRFQMKEEERIVQSDKIVEVMAYSKKMGLSVTATRNIRRQLEKLDKELKEKEDTPEVVRTALKNFDERFAALEEEIIPKGFGYRGSMEMALRGGSLSLQVMMLGASISGYPSAPTKTELSQLKELSEAVNALVSRFNEFMSVEIPKLNEILEEHSLKPLKTPKKISL</sequence>